<dbReference type="Gene3D" id="3.40.1180.10">
    <property type="entry name" value="Decaprenyl diphosphate synthase-like"/>
    <property type="match status" value="1"/>
</dbReference>
<organism evidence="5 6">
    <name type="scientific">Wallemia mellicola</name>
    <dbReference type="NCBI Taxonomy" id="1708541"/>
    <lineage>
        <taxon>Eukaryota</taxon>
        <taxon>Fungi</taxon>
        <taxon>Dikarya</taxon>
        <taxon>Basidiomycota</taxon>
        <taxon>Wallemiomycotina</taxon>
        <taxon>Wallemiomycetes</taxon>
        <taxon>Wallemiales</taxon>
        <taxon>Wallemiaceae</taxon>
        <taxon>Wallemia</taxon>
    </lineage>
</organism>
<evidence type="ECO:0000313" key="6">
    <source>
        <dbReference type="Proteomes" id="UP000310685"/>
    </source>
</evidence>
<reference evidence="5 6" key="1">
    <citation type="submission" date="2019-03" db="EMBL/GenBank/DDBJ databases">
        <title>Sequencing 25 genomes of Wallemia mellicola.</title>
        <authorList>
            <person name="Gostincar C."/>
        </authorList>
    </citation>
    <scope>NUCLEOTIDE SEQUENCE [LARGE SCALE GENOMIC DNA]</scope>
    <source>
        <strain evidence="5 6">EXF-6152</strain>
    </source>
</reference>
<dbReference type="PANTHER" id="PTHR10291:SF43">
    <property type="entry name" value="DEHYDRODOLICHYL DIPHOSPHATE SYNTHASE COMPLEX SUBUNIT DHDDS"/>
    <property type="match status" value="1"/>
</dbReference>
<dbReference type="GO" id="GO:0005811">
    <property type="term" value="C:lipid droplet"/>
    <property type="evidence" value="ECO:0007669"/>
    <property type="project" value="TreeGrafter"/>
</dbReference>
<dbReference type="EC" id="2.5.1.-" evidence="4"/>
<gene>
    <name evidence="5" type="ORF">E3Q22_00870</name>
</gene>
<dbReference type="CDD" id="cd00475">
    <property type="entry name" value="Cis_IPPS"/>
    <property type="match status" value="1"/>
</dbReference>
<protein>
    <recommendedName>
        <fullName evidence="4">Alkyl transferase</fullName>
        <ecNumber evidence="4">2.5.1.-</ecNumber>
    </recommendedName>
</protein>
<accession>A0A4T0MEH1</accession>
<evidence type="ECO:0000313" key="5">
    <source>
        <dbReference type="EMBL" id="TIB81571.1"/>
    </source>
</evidence>
<dbReference type="PROSITE" id="PS01066">
    <property type="entry name" value="UPP_SYNTHASE"/>
    <property type="match status" value="1"/>
</dbReference>
<dbReference type="GO" id="GO:1904423">
    <property type="term" value="C:dehydrodolichyl diphosphate synthase complex"/>
    <property type="evidence" value="ECO:0007669"/>
    <property type="project" value="TreeGrafter"/>
</dbReference>
<keyword evidence="3" id="KW-0460">Magnesium</keyword>
<dbReference type="FunFam" id="3.40.1180.10:FF:000005">
    <property type="entry name" value="Alkyl transferase"/>
    <property type="match status" value="1"/>
</dbReference>
<evidence type="ECO:0000256" key="1">
    <source>
        <dbReference type="ARBA" id="ARBA00005432"/>
    </source>
</evidence>
<proteinExistence type="inferred from homology"/>
<name>A0A4T0MEH1_9BASI</name>
<sequence>MTTSYPSLNRSIIPNQTYDFYKRGAVFDDWKSRILISALKLGGVPQHIGFIMDGNRRFARLHNMQISKGHEGGFIGLRRVLEFCLRLNVRCVSIYAFSIENFSRSQDEVSSLMDLASTKLDEICQHGDLIEQHNVRISVLGAKQLLNDEVRSKLEMIEKRTAGNDGAILNICMPYTSRDEMSSAMQVSGSDKKVYQKNLMTANSPPLDILIRTSGVNRFSDYLMWQASHQNTFIQVVDAFWPDIGISELVPVLLNWQRLKWSNSLSN</sequence>
<dbReference type="InterPro" id="IPR018520">
    <property type="entry name" value="UPP_synth-like_CS"/>
</dbReference>
<dbReference type="EMBL" id="SPRC01000006">
    <property type="protein sequence ID" value="TIB81571.1"/>
    <property type="molecule type" value="Genomic_DNA"/>
</dbReference>
<dbReference type="AlphaFoldDB" id="A0A4T0MEH1"/>
<dbReference type="GO" id="GO:0016094">
    <property type="term" value="P:polyprenol biosynthetic process"/>
    <property type="evidence" value="ECO:0007669"/>
    <property type="project" value="TreeGrafter"/>
</dbReference>
<evidence type="ECO:0000256" key="3">
    <source>
        <dbReference type="ARBA" id="ARBA00022842"/>
    </source>
</evidence>
<evidence type="ECO:0000256" key="2">
    <source>
        <dbReference type="ARBA" id="ARBA00022679"/>
    </source>
</evidence>
<comment type="similarity">
    <text evidence="1 4">Belongs to the UPP synthase family.</text>
</comment>
<dbReference type="GO" id="GO:0045547">
    <property type="term" value="F:ditrans,polycis-polyprenyl diphosphate synthase [(2E,6E)-farnesyl diphosphate specific] activity"/>
    <property type="evidence" value="ECO:0007669"/>
    <property type="project" value="TreeGrafter"/>
</dbReference>
<dbReference type="SUPFAM" id="SSF64005">
    <property type="entry name" value="Undecaprenyl diphosphate synthase"/>
    <property type="match status" value="1"/>
</dbReference>
<dbReference type="InterPro" id="IPR001441">
    <property type="entry name" value="UPP_synth-like"/>
</dbReference>
<dbReference type="GO" id="GO:0005783">
    <property type="term" value="C:endoplasmic reticulum"/>
    <property type="evidence" value="ECO:0007669"/>
    <property type="project" value="TreeGrafter"/>
</dbReference>
<dbReference type="InterPro" id="IPR036424">
    <property type="entry name" value="UPP_synth-like_sf"/>
</dbReference>
<comment type="caution">
    <text evidence="5">The sequence shown here is derived from an EMBL/GenBank/DDBJ whole genome shotgun (WGS) entry which is preliminary data.</text>
</comment>
<dbReference type="GO" id="GO:0016020">
    <property type="term" value="C:membrane"/>
    <property type="evidence" value="ECO:0007669"/>
    <property type="project" value="TreeGrafter"/>
</dbReference>
<keyword evidence="2 4" id="KW-0808">Transferase</keyword>
<dbReference type="PANTHER" id="PTHR10291">
    <property type="entry name" value="DEHYDRODOLICHYL DIPHOSPHATE SYNTHASE FAMILY MEMBER"/>
    <property type="match status" value="1"/>
</dbReference>
<dbReference type="NCBIfam" id="TIGR00055">
    <property type="entry name" value="uppS"/>
    <property type="match status" value="1"/>
</dbReference>
<evidence type="ECO:0000256" key="4">
    <source>
        <dbReference type="RuleBase" id="RU363018"/>
    </source>
</evidence>
<dbReference type="Proteomes" id="UP000310685">
    <property type="component" value="Unassembled WGS sequence"/>
</dbReference>
<dbReference type="Pfam" id="PF01255">
    <property type="entry name" value="Prenyltransf"/>
    <property type="match status" value="1"/>
</dbReference>